<evidence type="ECO:0000313" key="2">
    <source>
        <dbReference type="EMBL" id="CAK9271263.1"/>
    </source>
</evidence>
<proteinExistence type="predicted"/>
<organism evidence="2 3">
    <name type="scientific">Sphagnum jensenii</name>
    <dbReference type="NCBI Taxonomy" id="128206"/>
    <lineage>
        <taxon>Eukaryota</taxon>
        <taxon>Viridiplantae</taxon>
        <taxon>Streptophyta</taxon>
        <taxon>Embryophyta</taxon>
        <taxon>Bryophyta</taxon>
        <taxon>Sphagnophytina</taxon>
        <taxon>Sphagnopsida</taxon>
        <taxon>Sphagnales</taxon>
        <taxon>Sphagnaceae</taxon>
        <taxon>Sphagnum</taxon>
    </lineage>
</organism>
<name>A0ABP0WWM7_9BRYO</name>
<accession>A0ABP0WWM7</accession>
<keyword evidence="3" id="KW-1185">Reference proteome</keyword>
<reference evidence="2" key="1">
    <citation type="submission" date="2024-02" db="EMBL/GenBank/DDBJ databases">
        <authorList>
            <consortium name="ELIXIR-Norway"/>
            <consortium name="Elixir Norway"/>
        </authorList>
    </citation>
    <scope>NUCLEOTIDE SEQUENCE</scope>
</reference>
<gene>
    <name evidence="2" type="ORF">CSSPJE1EN1_LOCUS16741</name>
</gene>
<feature type="region of interest" description="Disordered" evidence="1">
    <location>
        <begin position="93"/>
        <end position="114"/>
    </location>
</feature>
<dbReference type="Proteomes" id="UP001497444">
    <property type="component" value="Chromosome 4"/>
</dbReference>
<dbReference type="EMBL" id="OZ020099">
    <property type="protein sequence ID" value="CAK9271263.1"/>
    <property type="molecule type" value="Genomic_DNA"/>
</dbReference>
<evidence type="ECO:0000313" key="3">
    <source>
        <dbReference type="Proteomes" id="UP001497444"/>
    </source>
</evidence>
<evidence type="ECO:0008006" key="4">
    <source>
        <dbReference type="Google" id="ProtNLM"/>
    </source>
</evidence>
<evidence type="ECO:0000256" key="1">
    <source>
        <dbReference type="SAM" id="MobiDB-lite"/>
    </source>
</evidence>
<protein>
    <recommendedName>
        <fullName evidence="4">Transposase</fullName>
    </recommendedName>
</protein>
<sequence length="223" mass="25266">MRTNLTALYGEDFFELDGALILQQCKKALKCLASEGGIELNRKLQAEFGHYIVRVIQDDDDFADVLAKLQDLWALADESTYPNMKNLLSAMHKNPTGTSAGERNHKSGKRVHSRNRARLGASKVEIGIAIVFNAKQLQRRQSVMCNGQFLRWLSKIGTTENDLQAFDEKDEEDEDDEQEGDLEDFLDEFVDVNILVGVKQVQDDMLFNVEEEVIDQGFVECAF</sequence>